<keyword evidence="2" id="KW-1185">Reference proteome</keyword>
<dbReference type="Proteomes" id="UP000324222">
    <property type="component" value="Unassembled WGS sequence"/>
</dbReference>
<gene>
    <name evidence="1" type="ORF">E2C01_065621</name>
</gene>
<evidence type="ECO:0000313" key="2">
    <source>
        <dbReference type="Proteomes" id="UP000324222"/>
    </source>
</evidence>
<sequence length="159" mass="17482">MCSILRGLDVVIPQEEIVLGLPLWMLPIPRVCYTPTSKTASHHSAEAADTGDYSISPGVSSPVHGRVAAVRLEGGECGVFPRHKTLHWEDGAMVDSLAKTACDLLAADLSPLPSLSCCLKKVHVAALLETSRRRDHQRPASVSIHHYHAFRHHRYKYCV</sequence>
<organism evidence="1 2">
    <name type="scientific">Portunus trituberculatus</name>
    <name type="common">Swimming crab</name>
    <name type="synonym">Neptunus trituberculatus</name>
    <dbReference type="NCBI Taxonomy" id="210409"/>
    <lineage>
        <taxon>Eukaryota</taxon>
        <taxon>Metazoa</taxon>
        <taxon>Ecdysozoa</taxon>
        <taxon>Arthropoda</taxon>
        <taxon>Crustacea</taxon>
        <taxon>Multicrustacea</taxon>
        <taxon>Malacostraca</taxon>
        <taxon>Eumalacostraca</taxon>
        <taxon>Eucarida</taxon>
        <taxon>Decapoda</taxon>
        <taxon>Pleocyemata</taxon>
        <taxon>Brachyura</taxon>
        <taxon>Eubrachyura</taxon>
        <taxon>Portunoidea</taxon>
        <taxon>Portunidae</taxon>
        <taxon>Portuninae</taxon>
        <taxon>Portunus</taxon>
    </lineage>
</organism>
<name>A0A5B7HS94_PORTR</name>
<dbReference type="EMBL" id="VSRR010032719">
    <property type="protein sequence ID" value="MPC71344.1"/>
    <property type="molecule type" value="Genomic_DNA"/>
</dbReference>
<reference evidence="1 2" key="1">
    <citation type="submission" date="2019-05" db="EMBL/GenBank/DDBJ databases">
        <title>Another draft genome of Portunus trituberculatus and its Hox gene families provides insights of decapod evolution.</title>
        <authorList>
            <person name="Jeong J.-H."/>
            <person name="Song I."/>
            <person name="Kim S."/>
            <person name="Choi T."/>
            <person name="Kim D."/>
            <person name="Ryu S."/>
            <person name="Kim W."/>
        </authorList>
    </citation>
    <scope>NUCLEOTIDE SEQUENCE [LARGE SCALE GENOMIC DNA]</scope>
    <source>
        <tissue evidence="1">Muscle</tissue>
    </source>
</reference>
<proteinExistence type="predicted"/>
<accession>A0A5B7HS94</accession>
<evidence type="ECO:0000313" key="1">
    <source>
        <dbReference type="EMBL" id="MPC71344.1"/>
    </source>
</evidence>
<comment type="caution">
    <text evidence="1">The sequence shown here is derived from an EMBL/GenBank/DDBJ whole genome shotgun (WGS) entry which is preliminary data.</text>
</comment>
<protein>
    <submittedName>
        <fullName evidence="1">Uncharacterized protein</fullName>
    </submittedName>
</protein>
<dbReference type="AlphaFoldDB" id="A0A5B7HS94"/>